<accession>A0A3S5BUG0</accession>
<keyword evidence="2" id="KW-1185">Reference proteome</keyword>
<name>A0A3S5BUG0_9PLAT</name>
<dbReference type="Proteomes" id="UP000784294">
    <property type="component" value="Unassembled WGS sequence"/>
</dbReference>
<evidence type="ECO:0000313" key="2">
    <source>
        <dbReference type="Proteomes" id="UP000784294"/>
    </source>
</evidence>
<protein>
    <submittedName>
        <fullName evidence="1">Uncharacterized protein</fullName>
    </submittedName>
</protein>
<dbReference type="EMBL" id="CAAALY010265156">
    <property type="protein sequence ID" value="VEL40504.1"/>
    <property type="molecule type" value="Genomic_DNA"/>
</dbReference>
<dbReference type="AlphaFoldDB" id="A0A3S5BUG0"/>
<evidence type="ECO:0000313" key="1">
    <source>
        <dbReference type="EMBL" id="VEL40504.1"/>
    </source>
</evidence>
<proteinExistence type="predicted"/>
<sequence>MTSRLGTWLSPGDENWAVGADWRVIQASEGLLTPVGDKCDSCGFSVDAFMCHFTSLHPPPPRSTVTTRQGGRGHFSWPAILCKCVHVCLCVCTVSQPPPSLLTVVSILQTPVRRVNWACFQGGDDQMI</sequence>
<reference evidence="1" key="1">
    <citation type="submission" date="2018-11" db="EMBL/GenBank/DDBJ databases">
        <authorList>
            <consortium name="Pathogen Informatics"/>
        </authorList>
    </citation>
    <scope>NUCLEOTIDE SEQUENCE</scope>
</reference>
<comment type="caution">
    <text evidence="1">The sequence shown here is derived from an EMBL/GenBank/DDBJ whole genome shotgun (WGS) entry which is preliminary data.</text>
</comment>
<organism evidence="1 2">
    <name type="scientific">Protopolystoma xenopodis</name>
    <dbReference type="NCBI Taxonomy" id="117903"/>
    <lineage>
        <taxon>Eukaryota</taxon>
        <taxon>Metazoa</taxon>
        <taxon>Spiralia</taxon>
        <taxon>Lophotrochozoa</taxon>
        <taxon>Platyhelminthes</taxon>
        <taxon>Monogenea</taxon>
        <taxon>Polyopisthocotylea</taxon>
        <taxon>Polystomatidea</taxon>
        <taxon>Polystomatidae</taxon>
        <taxon>Protopolystoma</taxon>
    </lineage>
</organism>
<gene>
    <name evidence="1" type="ORF">PXEA_LOCUS33944</name>
</gene>